<comment type="caution">
    <text evidence="1">The sequence shown here is derived from an EMBL/GenBank/DDBJ whole genome shotgun (WGS) entry which is preliminary data.</text>
</comment>
<proteinExistence type="predicted"/>
<organism evidence="1">
    <name type="scientific">Sesamum radiatum</name>
    <name type="common">Black benniseed</name>
    <dbReference type="NCBI Taxonomy" id="300843"/>
    <lineage>
        <taxon>Eukaryota</taxon>
        <taxon>Viridiplantae</taxon>
        <taxon>Streptophyta</taxon>
        <taxon>Embryophyta</taxon>
        <taxon>Tracheophyta</taxon>
        <taxon>Spermatophyta</taxon>
        <taxon>Magnoliopsida</taxon>
        <taxon>eudicotyledons</taxon>
        <taxon>Gunneridae</taxon>
        <taxon>Pentapetalae</taxon>
        <taxon>asterids</taxon>
        <taxon>lamiids</taxon>
        <taxon>Lamiales</taxon>
        <taxon>Pedaliaceae</taxon>
        <taxon>Sesamum</taxon>
    </lineage>
</organism>
<sequence>MGSSVASLDESPVRFVMEVPGGQHPSKATSRRMDLDPLIYQSGLRQRLLPAT</sequence>
<protein>
    <submittedName>
        <fullName evidence="1">Uncharacterized protein</fullName>
    </submittedName>
</protein>
<gene>
    <name evidence="1" type="ORF">Sradi_6836400</name>
</gene>
<dbReference type="EMBL" id="JACGWJ010000039">
    <property type="protein sequence ID" value="KAL0295442.1"/>
    <property type="molecule type" value="Genomic_DNA"/>
</dbReference>
<evidence type="ECO:0000313" key="1">
    <source>
        <dbReference type="EMBL" id="KAL0295442.1"/>
    </source>
</evidence>
<reference evidence="1" key="2">
    <citation type="journal article" date="2024" name="Plant">
        <title>Genomic evolution and insights into agronomic trait innovations of Sesamum species.</title>
        <authorList>
            <person name="Miao H."/>
            <person name="Wang L."/>
            <person name="Qu L."/>
            <person name="Liu H."/>
            <person name="Sun Y."/>
            <person name="Le M."/>
            <person name="Wang Q."/>
            <person name="Wei S."/>
            <person name="Zheng Y."/>
            <person name="Lin W."/>
            <person name="Duan Y."/>
            <person name="Cao H."/>
            <person name="Xiong S."/>
            <person name="Wang X."/>
            <person name="Wei L."/>
            <person name="Li C."/>
            <person name="Ma Q."/>
            <person name="Ju M."/>
            <person name="Zhao R."/>
            <person name="Li G."/>
            <person name="Mu C."/>
            <person name="Tian Q."/>
            <person name="Mei H."/>
            <person name="Zhang T."/>
            <person name="Gao T."/>
            <person name="Zhang H."/>
        </authorList>
    </citation>
    <scope>NUCLEOTIDE SEQUENCE</scope>
    <source>
        <strain evidence="1">G02</strain>
    </source>
</reference>
<reference evidence="1" key="1">
    <citation type="submission" date="2020-06" db="EMBL/GenBank/DDBJ databases">
        <authorList>
            <person name="Li T."/>
            <person name="Hu X."/>
            <person name="Zhang T."/>
            <person name="Song X."/>
            <person name="Zhang H."/>
            <person name="Dai N."/>
            <person name="Sheng W."/>
            <person name="Hou X."/>
            <person name="Wei L."/>
        </authorList>
    </citation>
    <scope>NUCLEOTIDE SEQUENCE</scope>
    <source>
        <strain evidence="1">G02</strain>
        <tissue evidence="1">Leaf</tissue>
    </source>
</reference>
<accession>A0AAW2JLQ3</accession>
<name>A0AAW2JLQ3_SESRA</name>
<dbReference type="AlphaFoldDB" id="A0AAW2JLQ3"/>